<dbReference type="EMBL" id="JAGMUV010000002">
    <property type="protein sequence ID" value="KAH7171345.1"/>
    <property type="molecule type" value="Genomic_DNA"/>
</dbReference>
<evidence type="ECO:0000313" key="4">
    <source>
        <dbReference type="Proteomes" id="UP000738349"/>
    </source>
</evidence>
<dbReference type="AlphaFoldDB" id="A0A9P9FSW6"/>
<evidence type="ECO:0000256" key="2">
    <source>
        <dbReference type="SAM" id="Phobius"/>
    </source>
</evidence>
<keyword evidence="4" id="KW-1185">Reference proteome</keyword>
<sequence>MQTRHTNYSGTPPQLITMGLCKLANFIDSMRGLDNGTRALHINASMINHPRQLPCVYDVGGCLPQEEGGIWDKLSRKGRIPVYIGIALTLLFIIVMVMRCARRRWNRDKAFHRLERDKESRHENTFDLETGTELDTVLHVPAPKAQCPDRHRIHESPWMHAANTHTRPPSQPTLEDMSAPPPAYESTVQLPKYAGAGH</sequence>
<reference evidence="3" key="1">
    <citation type="journal article" date="2021" name="Nat. Commun.">
        <title>Genetic determinants of endophytism in the Arabidopsis root mycobiome.</title>
        <authorList>
            <person name="Mesny F."/>
            <person name="Miyauchi S."/>
            <person name="Thiergart T."/>
            <person name="Pickel B."/>
            <person name="Atanasova L."/>
            <person name="Karlsson M."/>
            <person name="Huettel B."/>
            <person name="Barry K.W."/>
            <person name="Haridas S."/>
            <person name="Chen C."/>
            <person name="Bauer D."/>
            <person name="Andreopoulos W."/>
            <person name="Pangilinan J."/>
            <person name="LaButti K."/>
            <person name="Riley R."/>
            <person name="Lipzen A."/>
            <person name="Clum A."/>
            <person name="Drula E."/>
            <person name="Henrissat B."/>
            <person name="Kohler A."/>
            <person name="Grigoriev I.V."/>
            <person name="Martin F.M."/>
            <person name="Hacquard S."/>
        </authorList>
    </citation>
    <scope>NUCLEOTIDE SEQUENCE</scope>
    <source>
        <strain evidence="3">MPI-CAGE-AT-0147</strain>
    </source>
</reference>
<name>A0A9P9FSW6_9HYPO</name>
<keyword evidence="2" id="KW-0812">Transmembrane</keyword>
<keyword evidence="2" id="KW-1133">Transmembrane helix</keyword>
<feature type="transmembrane region" description="Helical" evidence="2">
    <location>
        <begin position="80"/>
        <end position="101"/>
    </location>
</feature>
<feature type="region of interest" description="Disordered" evidence="1">
    <location>
        <begin position="157"/>
        <end position="198"/>
    </location>
</feature>
<comment type="caution">
    <text evidence="3">The sequence shown here is derived from an EMBL/GenBank/DDBJ whole genome shotgun (WGS) entry which is preliminary data.</text>
</comment>
<accession>A0A9P9FSW6</accession>
<dbReference type="Proteomes" id="UP000738349">
    <property type="component" value="Unassembled WGS sequence"/>
</dbReference>
<evidence type="ECO:0000256" key="1">
    <source>
        <dbReference type="SAM" id="MobiDB-lite"/>
    </source>
</evidence>
<gene>
    <name evidence="3" type="ORF">EDB81DRAFT_196552</name>
</gene>
<protein>
    <submittedName>
        <fullName evidence="3">Uncharacterized protein</fullName>
    </submittedName>
</protein>
<keyword evidence="2" id="KW-0472">Membrane</keyword>
<organism evidence="3 4">
    <name type="scientific">Dactylonectria macrodidyma</name>
    <dbReference type="NCBI Taxonomy" id="307937"/>
    <lineage>
        <taxon>Eukaryota</taxon>
        <taxon>Fungi</taxon>
        <taxon>Dikarya</taxon>
        <taxon>Ascomycota</taxon>
        <taxon>Pezizomycotina</taxon>
        <taxon>Sordariomycetes</taxon>
        <taxon>Hypocreomycetidae</taxon>
        <taxon>Hypocreales</taxon>
        <taxon>Nectriaceae</taxon>
        <taxon>Dactylonectria</taxon>
    </lineage>
</organism>
<dbReference type="OrthoDB" id="10632733at2759"/>
<evidence type="ECO:0000313" key="3">
    <source>
        <dbReference type="EMBL" id="KAH7171345.1"/>
    </source>
</evidence>
<proteinExistence type="predicted"/>